<dbReference type="OrthoDB" id="3176171at2759"/>
<comment type="caution">
    <text evidence="1">The sequence shown here is derived from an EMBL/GenBank/DDBJ whole genome shotgun (WGS) entry which is preliminary data.</text>
</comment>
<gene>
    <name evidence="1" type="ORF">AYO20_09098</name>
</gene>
<sequence length="271" mass="30300">MLKRDNKGTRATLASTNDVLEKTEAVLTDTARLLEEETALHEVHELTEEKLLGIGTELVSTVGNSLKDIDGLQAKLSRRSLHHSQNREAWNSSLTGVIDVYGLVDERIGSFQAAHAEAAAASSRRIESFIAAETHCEMAHMEISAQLSREKSSQLANTTLVVETSHRRPEIRWYLFTLANGPNCAVFQITITHPRVRGGFLFFTQYMGFNRSIDRSIIQSFNQSVGQDPFHFLAFTYKTSRSTAHVMVSYPSEPPHSIHSTARKVQDARCK</sequence>
<dbReference type="RefSeq" id="XP_022496644.1">
    <property type="nucleotide sequence ID" value="XM_022647370.1"/>
</dbReference>
<accession>A0A178CK58</accession>
<dbReference type="GeneID" id="34592498"/>
<evidence type="ECO:0000313" key="2">
    <source>
        <dbReference type="Proteomes" id="UP000185904"/>
    </source>
</evidence>
<keyword evidence="2" id="KW-1185">Reference proteome</keyword>
<name>A0A178CK58_9EURO</name>
<protein>
    <submittedName>
        <fullName evidence="1">Transport protein particle subunit trs85-1</fullName>
    </submittedName>
</protein>
<organism evidence="1 2">
    <name type="scientific">Fonsecaea nubica</name>
    <dbReference type="NCBI Taxonomy" id="856822"/>
    <lineage>
        <taxon>Eukaryota</taxon>
        <taxon>Fungi</taxon>
        <taxon>Dikarya</taxon>
        <taxon>Ascomycota</taxon>
        <taxon>Pezizomycotina</taxon>
        <taxon>Eurotiomycetes</taxon>
        <taxon>Chaetothyriomycetidae</taxon>
        <taxon>Chaetothyriales</taxon>
        <taxon>Herpotrichiellaceae</taxon>
        <taxon>Fonsecaea</taxon>
    </lineage>
</organism>
<dbReference type="EMBL" id="LVCJ01000080">
    <property type="protein sequence ID" value="OAL29714.1"/>
    <property type="molecule type" value="Genomic_DNA"/>
</dbReference>
<reference evidence="1 2" key="1">
    <citation type="submission" date="2016-03" db="EMBL/GenBank/DDBJ databases">
        <title>The draft genome sequence of Fonsecaea nubica causative agent of cutaneous subcutaneous infection in human host.</title>
        <authorList>
            <person name="Costa F."/>
            <person name="Sybren D.H."/>
            <person name="Raittz R.T."/>
            <person name="Weiss V.A."/>
            <person name="Leao A.C."/>
            <person name="Gomes R."/>
            <person name="De Souza E.M."/>
            <person name="Pedrosa F.O."/>
            <person name="Steffens M.B."/>
            <person name="Bombassaro A."/>
            <person name="Tadra-Sfeir M.Z."/>
            <person name="Moreno L.F."/>
            <person name="Najafzadeh M.J."/>
            <person name="Felipe M.S."/>
            <person name="Teixeira M."/>
            <person name="Sun J."/>
            <person name="Xi L."/>
            <person name="Castro M.A."/>
            <person name="Vicente V.A."/>
        </authorList>
    </citation>
    <scope>NUCLEOTIDE SEQUENCE [LARGE SCALE GENOMIC DNA]</scope>
    <source>
        <strain evidence="1 2">CBS 269.64</strain>
    </source>
</reference>
<dbReference type="Proteomes" id="UP000185904">
    <property type="component" value="Unassembled WGS sequence"/>
</dbReference>
<proteinExistence type="predicted"/>
<dbReference type="AlphaFoldDB" id="A0A178CK58"/>
<evidence type="ECO:0000313" key="1">
    <source>
        <dbReference type="EMBL" id="OAL29714.1"/>
    </source>
</evidence>